<proteinExistence type="inferred from homology"/>
<feature type="chain" id="PRO_5043527830" description="Peptidase C1A papain C-terminal domain-containing protein" evidence="4">
    <location>
        <begin position="20"/>
        <end position="512"/>
    </location>
</feature>
<dbReference type="InterPro" id="IPR000668">
    <property type="entry name" value="Peptidase_C1A_C"/>
</dbReference>
<dbReference type="PRINTS" id="PR00705">
    <property type="entry name" value="PAPAIN"/>
</dbReference>
<name>A0AAV1VM08_9STRA</name>
<comment type="similarity">
    <text evidence="1">Belongs to the peptidase C1 family.</text>
</comment>
<evidence type="ECO:0000256" key="1">
    <source>
        <dbReference type="ARBA" id="ARBA00008455"/>
    </source>
</evidence>
<dbReference type="EMBL" id="CAKLBY020000378">
    <property type="protein sequence ID" value="CAK7947346.1"/>
    <property type="molecule type" value="Genomic_DNA"/>
</dbReference>
<evidence type="ECO:0000313" key="6">
    <source>
        <dbReference type="EMBL" id="CAK7947346.1"/>
    </source>
</evidence>
<dbReference type="InterPro" id="IPR038765">
    <property type="entry name" value="Papain-like_cys_pep_sf"/>
</dbReference>
<keyword evidence="3" id="KW-0472">Membrane</keyword>
<keyword evidence="2" id="KW-0865">Zymogen</keyword>
<organism evidence="6 7">
    <name type="scientific">Peronospora matthiolae</name>
    <dbReference type="NCBI Taxonomy" id="2874970"/>
    <lineage>
        <taxon>Eukaryota</taxon>
        <taxon>Sar</taxon>
        <taxon>Stramenopiles</taxon>
        <taxon>Oomycota</taxon>
        <taxon>Peronosporomycetes</taxon>
        <taxon>Peronosporales</taxon>
        <taxon>Peronosporaceae</taxon>
        <taxon>Peronospora</taxon>
    </lineage>
</organism>
<sequence length="512" mass="54522">MHVHVAVVALCVAIAATTAIETTDRPFGTLLRCPPARSVASPCLWAGENGQLVDPRTLRDQFLTRYGVHATSAKEFSRRNLEHHMTYLEDVTMQANQAGLEWSYDMGVHERHLVLTPRRDLTPEQFVQQEVQAVAVSRRLQVATNSSGLPVPPPSSSNALGAGSSSYWNWCDSSNSQGHSVCSPVKSQKTCGSCWSFVAADAIETAVVIAENTSAAVSLSPQQFLMCSTLQTTQTFDYCWASDNGVPGASWMQTQIKWESQNDGCNGGMTHAAFMDAAQRGWGLVTELTMPYDDSNPGSFLASNMSSACNVPAEEAAASITGWEQIVGIDCSVSSNCTLLLRAAVERQPIAVAITSNGGFGEYSGGFYTCPNNGEMASKNDLNHALLLVGYGTDSTYGDYWILKNSYGSSWGDNGFMKLVADAKINCGLNVFPVIPTGARAGAQASTVIDSGGDKIFVGLSESAWIAVAAAATAFTLITTAIGVGVSNRKLKLLRQQHSAMYTAVCTPTNGG</sequence>
<evidence type="ECO:0000259" key="5">
    <source>
        <dbReference type="SMART" id="SM00645"/>
    </source>
</evidence>
<protein>
    <recommendedName>
        <fullName evidence="5">Peptidase C1A papain C-terminal domain-containing protein</fullName>
    </recommendedName>
</protein>
<dbReference type="AlphaFoldDB" id="A0AAV1VM08"/>
<dbReference type="Pfam" id="PF00112">
    <property type="entry name" value="Peptidase_C1"/>
    <property type="match status" value="1"/>
</dbReference>
<feature type="transmembrane region" description="Helical" evidence="3">
    <location>
        <begin position="464"/>
        <end position="486"/>
    </location>
</feature>
<dbReference type="PANTHER" id="PTHR12411">
    <property type="entry name" value="CYSTEINE PROTEASE FAMILY C1-RELATED"/>
    <property type="match status" value="1"/>
</dbReference>
<feature type="signal peptide" evidence="4">
    <location>
        <begin position="1"/>
        <end position="19"/>
    </location>
</feature>
<keyword evidence="4" id="KW-0732">Signal</keyword>
<dbReference type="GO" id="GO:0008234">
    <property type="term" value="F:cysteine-type peptidase activity"/>
    <property type="evidence" value="ECO:0007669"/>
    <property type="project" value="InterPro"/>
</dbReference>
<evidence type="ECO:0000256" key="4">
    <source>
        <dbReference type="SAM" id="SignalP"/>
    </source>
</evidence>
<dbReference type="InterPro" id="IPR025660">
    <property type="entry name" value="Pept_his_AS"/>
</dbReference>
<dbReference type="CDD" id="cd02248">
    <property type="entry name" value="Peptidase_C1A"/>
    <property type="match status" value="1"/>
</dbReference>
<dbReference type="SMART" id="SM00645">
    <property type="entry name" value="Pept_C1"/>
    <property type="match status" value="1"/>
</dbReference>
<evidence type="ECO:0000256" key="3">
    <source>
        <dbReference type="SAM" id="Phobius"/>
    </source>
</evidence>
<dbReference type="Gene3D" id="3.90.70.10">
    <property type="entry name" value="Cysteine proteinases"/>
    <property type="match status" value="1"/>
</dbReference>
<gene>
    <name evidence="6" type="ORF">PM001_LOCUS32496</name>
</gene>
<comment type="caution">
    <text evidence="6">The sequence shown here is derived from an EMBL/GenBank/DDBJ whole genome shotgun (WGS) entry which is preliminary data.</text>
</comment>
<feature type="domain" description="Peptidase C1A papain C-terminal" evidence="5">
    <location>
        <begin position="167"/>
        <end position="437"/>
    </location>
</feature>
<reference evidence="6" key="1">
    <citation type="submission" date="2024-01" db="EMBL/GenBank/DDBJ databases">
        <authorList>
            <person name="Webb A."/>
        </authorList>
    </citation>
    <scope>NUCLEOTIDE SEQUENCE</scope>
    <source>
        <strain evidence="6">Pm1</strain>
    </source>
</reference>
<dbReference type="InterPro" id="IPR039417">
    <property type="entry name" value="Peptidase_C1A_papain-like"/>
</dbReference>
<dbReference type="GO" id="GO:0006508">
    <property type="term" value="P:proteolysis"/>
    <property type="evidence" value="ECO:0007669"/>
    <property type="project" value="InterPro"/>
</dbReference>
<keyword evidence="3" id="KW-1133">Transmembrane helix</keyword>
<keyword evidence="3" id="KW-0812">Transmembrane</keyword>
<dbReference type="PROSITE" id="PS00639">
    <property type="entry name" value="THIOL_PROTEASE_HIS"/>
    <property type="match status" value="1"/>
</dbReference>
<dbReference type="Proteomes" id="UP001162060">
    <property type="component" value="Unassembled WGS sequence"/>
</dbReference>
<evidence type="ECO:0000313" key="7">
    <source>
        <dbReference type="Proteomes" id="UP001162060"/>
    </source>
</evidence>
<evidence type="ECO:0000256" key="2">
    <source>
        <dbReference type="ARBA" id="ARBA00023145"/>
    </source>
</evidence>
<dbReference type="SUPFAM" id="SSF54001">
    <property type="entry name" value="Cysteine proteinases"/>
    <property type="match status" value="1"/>
</dbReference>
<dbReference type="InterPro" id="IPR013128">
    <property type="entry name" value="Peptidase_C1A"/>
</dbReference>
<accession>A0AAV1VM08</accession>